<dbReference type="GO" id="GO:0003723">
    <property type="term" value="F:RNA binding"/>
    <property type="evidence" value="ECO:0007669"/>
    <property type="project" value="InterPro"/>
</dbReference>
<sequence length="241" mass="28167">IGRIMDDVNVVSTTTPPNNAFENSSRGKCWIATIFDVNNFTMELIERIGMGSNKERIEYEIGQRPEPQQQHFERKRKIQQQSMNLKKFLNNDLTLDELVEQDNLFVMRNVGKIITLKTLLVKDRTEKTDLYLIIGDSGVGKTKFASSLSKSYFIKTVNTEKWWDGYEQQEVVILDDFYGWLTPNELFNLADSTKHMVQVKGGLIIRYNTNKKTHNVLHFGIHFFFNINYLQKPFKLNKQVF</sequence>
<name>A0A3P7MQ78_ONCOC</name>
<dbReference type="GO" id="GO:0003724">
    <property type="term" value="F:RNA helicase activity"/>
    <property type="evidence" value="ECO:0007669"/>
    <property type="project" value="InterPro"/>
</dbReference>
<reference evidence="2 3" key="1">
    <citation type="submission" date="2018-08" db="EMBL/GenBank/DDBJ databases">
        <authorList>
            <person name="Laetsch R D."/>
            <person name="Stevens L."/>
            <person name="Kumar S."/>
            <person name="Blaxter L. M."/>
        </authorList>
    </citation>
    <scope>NUCLEOTIDE SEQUENCE [LARGE SCALE GENOMIC DNA]</scope>
</reference>
<keyword evidence="3" id="KW-1185">Reference proteome</keyword>
<dbReference type="Proteomes" id="UP000271087">
    <property type="component" value="Unassembled WGS sequence"/>
</dbReference>
<dbReference type="AlphaFoldDB" id="A0A3P7MQ78"/>
<dbReference type="Pfam" id="PF00910">
    <property type="entry name" value="RNA_helicase"/>
    <property type="match status" value="1"/>
</dbReference>
<gene>
    <name evidence="2" type="ORF">NOO_LOCUS12043</name>
</gene>
<feature type="domain" description="Helicase superfamily 3 single-stranded DNA/RNA virus" evidence="1">
    <location>
        <begin position="132"/>
        <end position="200"/>
    </location>
</feature>
<accession>A0A3P7MQ78</accession>
<dbReference type="InterPro" id="IPR027417">
    <property type="entry name" value="P-loop_NTPase"/>
</dbReference>
<evidence type="ECO:0000313" key="3">
    <source>
        <dbReference type="Proteomes" id="UP000271087"/>
    </source>
</evidence>
<evidence type="ECO:0000259" key="1">
    <source>
        <dbReference type="Pfam" id="PF00910"/>
    </source>
</evidence>
<protein>
    <recommendedName>
        <fullName evidence="1">Helicase superfamily 3 single-stranded DNA/RNA virus domain-containing protein</fullName>
    </recommendedName>
</protein>
<dbReference type="InterPro" id="IPR000605">
    <property type="entry name" value="Helicase_SF3_ssDNA/RNA_vir"/>
</dbReference>
<organism evidence="2 3">
    <name type="scientific">Onchocerca ochengi</name>
    <name type="common">Filarial nematode worm</name>
    <dbReference type="NCBI Taxonomy" id="42157"/>
    <lineage>
        <taxon>Eukaryota</taxon>
        <taxon>Metazoa</taxon>
        <taxon>Ecdysozoa</taxon>
        <taxon>Nematoda</taxon>
        <taxon>Chromadorea</taxon>
        <taxon>Rhabditida</taxon>
        <taxon>Spirurina</taxon>
        <taxon>Spiruromorpha</taxon>
        <taxon>Filarioidea</taxon>
        <taxon>Onchocercidae</taxon>
        <taxon>Onchocerca</taxon>
    </lineage>
</organism>
<dbReference type="SUPFAM" id="SSF52540">
    <property type="entry name" value="P-loop containing nucleoside triphosphate hydrolases"/>
    <property type="match status" value="1"/>
</dbReference>
<proteinExistence type="predicted"/>
<dbReference type="OrthoDB" id="5863943at2759"/>
<dbReference type="EMBL" id="UYRW01009504">
    <property type="protein sequence ID" value="VDM97885.1"/>
    <property type="molecule type" value="Genomic_DNA"/>
</dbReference>
<evidence type="ECO:0000313" key="2">
    <source>
        <dbReference type="EMBL" id="VDM97885.1"/>
    </source>
</evidence>
<feature type="non-terminal residue" evidence="2">
    <location>
        <position position="1"/>
    </location>
</feature>